<dbReference type="InterPro" id="IPR025159">
    <property type="entry name" value="AbiEi_N"/>
</dbReference>
<evidence type="ECO:0000313" key="3">
    <source>
        <dbReference type="Proteomes" id="UP001260072"/>
    </source>
</evidence>
<dbReference type="Pfam" id="PF13338">
    <property type="entry name" value="AbiEi_4"/>
    <property type="match status" value="1"/>
</dbReference>
<protein>
    <recommendedName>
        <fullName evidence="1">AbiEi antitoxin N-terminal domain-containing protein</fullName>
    </recommendedName>
</protein>
<keyword evidence="3" id="KW-1185">Reference proteome</keyword>
<feature type="domain" description="AbiEi antitoxin N-terminal" evidence="1">
    <location>
        <begin position="2"/>
        <end position="44"/>
    </location>
</feature>
<proteinExistence type="predicted"/>
<comment type="caution">
    <text evidence="2">The sequence shown here is derived from an EMBL/GenBank/DDBJ whole genome shotgun (WGS) entry which is preliminary data.</text>
</comment>
<accession>A0ABU1FGJ7</accession>
<reference evidence="3" key="1">
    <citation type="submission" date="2023-07" db="EMBL/GenBank/DDBJ databases">
        <title>Description of three actinobacteria isolated from air of manufacturing shop in a pharmaceutical factory.</title>
        <authorList>
            <person name="Zhang D.-F."/>
        </authorList>
    </citation>
    <scope>NUCLEOTIDE SEQUENCE [LARGE SCALE GENOMIC DNA]</scope>
    <source>
        <strain evidence="3">CCTCC AB 2011122</strain>
    </source>
</reference>
<evidence type="ECO:0000259" key="1">
    <source>
        <dbReference type="Pfam" id="PF13338"/>
    </source>
</evidence>
<dbReference type="RefSeq" id="WP_310519565.1">
    <property type="nucleotide sequence ID" value="NZ_BAABBS010000004.1"/>
</dbReference>
<dbReference type="EMBL" id="JAVKGS010000001">
    <property type="protein sequence ID" value="MDR5690882.1"/>
    <property type="molecule type" value="Genomic_DNA"/>
</dbReference>
<sequence>MRELTGDRHGIIRYEAVEAAGLIPELRAALAAGRVRRVRRGAYESTDATPGSPRERDALRYVRLVHAAAGALQAPVFTGYSAMALYGLPIMGDWPTEVYVMSDGPHGRRRPGVISVARRSEVPLAMVEGVAVTAVEFSLIQLCRTAPLADALAATDAAVRVDPFGRVPPLTTMDRLRAEHDRLRPYQGSRRTEAVLARAATGSESVLETASRLVFEEFGFAEPVLQHVVALPELGRTARLDFYWPEADAAAEADGRGKYRRDGVAESADTVIAEKDRENAIRRRVRAFDRWDWRDVRRRTPIEQRLEAMGVPRTRRPRPGLLL</sequence>
<dbReference type="Proteomes" id="UP001260072">
    <property type="component" value="Unassembled WGS sequence"/>
</dbReference>
<organism evidence="2 3">
    <name type="scientific">Agromyces indicus</name>
    <dbReference type="NCBI Taxonomy" id="758919"/>
    <lineage>
        <taxon>Bacteria</taxon>
        <taxon>Bacillati</taxon>
        <taxon>Actinomycetota</taxon>
        <taxon>Actinomycetes</taxon>
        <taxon>Micrococcales</taxon>
        <taxon>Microbacteriaceae</taxon>
        <taxon>Agromyces</taxon>
    </lineage>
</organism>
<name>A0ABU1FGJ7_9MICO</name>
<evidence type="ECO:0000313" key="2">
    <source>
        <dbReference type="EMBL" id="MDR5690882.1"/>
    </source>
</evidence>
<gene>
    <name evidence="2" type="ORF">RH861_02275</name>
</gene>